<keyword evidence="1" id="KW-0812">Transmembrane</keyword>
<evidence type="ECO:0000313" key="3">
    <source>
        <dbReference type="Proteomes" id="UP000679690"/>
    </source>
</evidence>
<evidence type="ECO:0000313" key="2">
    <source>
        <dbReference type="EMBL" id="MBO3737767.1"/>
    </source>
</evidence>
<keyword evidence="1" id="KW-0472">Membrane</keyword>
<comment type="caution">
    <text evidence="2">The sequence shown here is derived from an EMBL/GenBank/DDBJ whole genome shotgun (WGS) entry which is preliminary data.</text>
</comment>
<dbReference type="Proteomes" id="UP000679690">
    <property type="component" value="Unassembled WGS sequence"/>
</dbReference>
<sequence>MKVVNVVASIVLATAAASFLGLGLELRSGQAPYADGVVTTATMTGFRTERATDRRRKVWKTRYRPVYTFQTRTGETATCDDADIVSVTPRLGRTVELSYRTNDPGGSARVIRGWHGWTGLPIMFTVGGGLFLAVIVVMSARDVVRYRANRRS</sequence>
<organism evidence="2 3">
    <name type="scientific">Actinoplanes flavus</name>
    <dbReference type="NCBI Taxonomy" id="2820290"/>
    <lineage>
        <taxon>Bacteria</taxon>
        <taxon>Bacillati</taxon>
        <taxon>Actinomycetota</taxon>
        <taxon>Actinomycetes</taxon>
        <taxon>Micromonosporales</taxon>
        <taxon>Micromonosporaceae</taxon>
        <taxon>Actinoplanes</taxon>
    </lineage>
</organism>
<gene>
    <name evidence="2" type="ORF">J5X75_09565</name>
</gene>
<name>A0ABS3UG63_9ACTN</name>
<keyword evidence="1" id="KW-1133">Transmembrane helix</keyword>
<proteinExistence type="predicted"/>
<evidence type="ECO:0000256" key="1">
    <source>
        <dbReference type="SAM" id="Phobius"/>
    </source>
</evidence>
<accession>A0ABS3UG63</accession>
<feature type="transmembrane region" description="Helical" evidence="1">
    <location>
        <begin position="122"/>
        <end position="144"/>
    </location>
</feature>
<reference evidence="2 3" key="1">
    <citation type="submission" date="2021-03" db="EMBL/GenBank/DDBJ databases">
        <title>Actinoplanes flavus sp. nov., a novel actinomycete isolated from Coconut Palm rhizosphere soil.</title>
        <authorList>
            <person name="Luo X."/>
        </authorList>
    </citation>
    <scope>NUCLEOTIDE SEQUENCE [LARGE SCALE GENOMIC DNA]</scope>
    <source>
        <strain evidence="2 3">NEAU-H7</strain>
    </source>
</reference>
<keyword evidence="3" id="KW-1185">Reference proteome</keyword>
<protein>
    <submittedName>
        <fullName evidence="2">DUF3592 domain-containing protein</fullName>
    </submittedName>
</protein>
<dbReference type="RefSeq" id="WP_208466969.1">
    <property type="nucleotide sequence ID" value="NZ_JAGFNS010000005.1"/>
</dbReference>
<dbReference type="EMBL" id="JAGFNS010000005">
    <property type="protein sequence ID" value="MBO3737767.1"/>
    <property type="molecule type" value="Genomic_DNA"/>
</dbReference>